<comment type="caution">
    <text evidence="4">The sequence shown here is derived from an EMBL/GenBank/DDBJ whole genome shotgun (WGS) entry which is preliminary data.</text>
</comment>
<dbReference type="Gene3D" id="2.60.40.10">
    <property type="entry name" value="Immunoglobulins"/>
    <property type="match status" value="1"/>
</dbReference>
<dbReference type="InterPro" id="IPR026444">
    <property type="entry name" value="Secre_tail"/>
</dbReference>
<dbReference type="Proteomes" id="UP000712080">
    <property type="component" value="Unassembled WGS sequence"/>
</dbReference>
<sequence length="629" mass="68844">MKKNYFLAVLILSIFGHSQTGIYVPGMSACDTQMTNFLTTYNIPSATFAITKNGKLVFSRAYGHSDIGQTDDTQPYNMFRIASISKPLTSIGIMKMIENGQLALDDKVFGPGGLLENHWYFSTATIVDNRVYDITVRMLLEHNAGWDRDIDCFPNPTTPYPWDFGGCDPISVPLHVTATLGETNPVKEEYLIAYLLGKPLNHDPGTTYSYSNMGFLVLSEIIEEISGMDYEAWMQQEILEPLGIYDMHIGKNLLSEKMEREGEYVGNGYSTYSLYNDNTLVPWEYGGFSVEAMDGHGGWIATARDLLRLMVAADGFATKPDILSASSIATMVEPSATNSWYAKGWSVNTANNWWHSGALDGTASYLVRSNSGYTWAIILNKRAVGSLENAFWNGLDALGWNCLAAVTEYPTYDLFESPLLPAQNLNAGNIGGTSMGISWTNGNGTDRVVVMKPIPNNTAPLFESYPIDGTDYNNIPNFAAADALPDGSRIVYKGTGTTVDVSGLIPNQMYAIRVYELTKNEANGNHALYLLGEPPQLVVTTTTLSASENLVASISVYPNPASSEIRLLNPNGLALTDASLSDANGRVVKKLSLSNQLEYKIPVNQLPSGVYFLTVNSSAGKTVRKIVRE</sequence>
<dbReference type="RefSeq" id="WP_169525855.1">
    <property type="nucleotide sequence ID" value="NZ_JAAMPU010000096.1"/>
</dbReference>
<dbReference type="EMBL" id="JAAMPU010000096">
    <property type="protein sequence ID" value="NMH26855.1"/>
    <property type="molecule type" value="Genomic_DNA"/>
</dbReference>
<dbReference type="InterPro" id="IPR050491">
    <property type="entry name" value="AmpC-like"/>
</dbReference>
<evidence type="ECO:0000256" key="1">
    <source>
        <dbReference type="ARBA" id="ARBA00022729"/>
    </source>
</evidence>
<name>A0A972FSR4_9FLAO</name>
<evidence type="ECO:0000259" key="3">
    <source>
        <dbReference type="Pfam" id="PF18962"/>
    </source>
</evidence>
<evidence type="ECO:0000313" key="5">
    <source>
        <dbReference type="Proteomes" id="UP000712080"/>
    </source>
</evidence>
<evidence type="ECO:0000259" key="2">
    <source>
        <dbReference type="Pfam" id="PF00144"/>
    </source>
</evidence>
<dbReference type="PANTHER" id="PTHR46825:SF9">
    <property type="entry name" value="BETA-LACTAMASE-RELATED DOMAIN-CONTAINING PROTEIN"/>
    <property type="match status" value="1"/>
</dbReference>
<feature type="domain" description="Beta-lactamase-related" evidence="2">
    <location>
        <begin position="34"/>
        <end position="383"/>
    </location>
</feature>
<feature type="domain" description="Secretion system C-terminal sorting" evidence="3">
    <location>
        <begin position="556"/>
        <end position="627"/>
    </location>
</feature>
<proteinExistence type="predicted"/>
<keyword evidence="4" id="KW-0378">Hydrolase</keyword>
<dbReference type="Gene3D" id="3.40.710.10">
    <property type="entry name" value="DD-peptidase/beta-lactamase superfamily"/>
    <property type="match status" value="1"/>
</dbReference>
<reference evidence="4" key="1">
    <citation type="submission" date="2020-02" db="EMBL/GenBank/DDBJ databases">
        <title>Flavobacterium sp. genome.</title>
        <authorList>
            <person name="Jung H.S."/>
            <person name="Baek J.H."/>
            <person name="Jeon C.O."/>
        </authorList>
    </citation>
    <scope>NUCLEOTIDE SEQUENCE</scope>
    <source>
        <strain evidence="4">SE-s28</strain>
    </source>
</reference>
<organism evidence="4 5">
    <name type="scientific">Flavobacterium silvaticum</name>
    <dbReference type="NCBI Taxonomy" id="1852020"/>
    <lineage>
        <taxon>Bacteria</taxon>
        <taxon>Pseudomonadati</taxon>
        <taxon>Bacteroidota</taxon>
        <taxon>Flavobacteriia</taxon>
        <taxon>Flavobacteriales</taxon>
        <taxon>Flavobacteriaceae</taxon>
        <taxon>Flavobacterium</taxon>
    </lineage>
</organism>
<dbReference type="InterPro" id="IPR012338">
    <property type="entry name" value="Beta-lactam/transpept-like"/>
</dbReference>
<dbReference type="SUPFAM" id="SSF56601">
    <property type="entry name" value="beta-lactamase/transpeptidase-like"/>
    <property type="match status" value="1"/>
</dbReference>
<evidence type="ECO:0000313" key="4">
    <source>
        <dbReference type="EMBL" id="NMH26855.1"/>
    </source>
</evidence>
<protein>
    <submittedName>
        <fullName evidence="4">Serine hydrolase</fullName>
    </submittedName>
</protein>
<dbReference type="InterPro" id="IPR001466">
    <property type="entry name" value="Beta-lactam-related"/>
</dbReference>
<dbReference type="NCBIfam" id="TIGR04183">
    <property type="entry name" value="Por_Secre_tail"/>
    <property type="match status" value="1"/>
</dbReference>
<dbReference type="PANTHER" id="PTHR46825">
    <property type="entry name" value="D-ALANYL-D-ALANINE-CARBOXYPEPTIDASE/ENDOPEPTIDASE AMPH"/>
    <property type="match status" value="1"/>
</dbReference>
<dbReference type="AlphaFoldDB" id="A0A972FSR4"/>
<accession>A0A972FSR4</accession>
<dbReference type="Pfam" id="PF00144">
    <property type="entry name" value="Beta-lactamase"/>
    <property type="match status" value="1"/>
</dbReference>
<keyword evidence="5" id="KW-1185">Reference proteome</keyword>
<gene>
    <name evidence="4" type="ORF">G6047_02320</name>
</gene>
<dbReference type="GO" id="GO:0016787">
    <property type="term" value="F:hydrolase activity"/>
    <property type="evidence" value="ECO:0007669"/>
    <property type="project" value="UniProtKB-KW"/>
</dbReference>
<dbReference type="InterPro" id="IPR013783">
    <property type="entry name" value="Ig-like_fold"/>
</dbReference>
<dbReference type="Pfam" id="PF18962">
    <property type="entry name" value="Por_Secre_tail"/>
    <property type="match status" value="1"/>
</dbReference>
<keyword evidence="1" id="KW-0732">Signal</keyword>
<dbReference type="PROSITE" id="PS51257">
    <property type="entry name" value="PROKAR_LIPOPROTEIN"/>
    <property type="match status" value="1"/>
</dbReference>